<dbReference type="SUPFAM" id="SSF52172">
    <property type="entry name" value="CheY-like"/>
    <property type="match status" value="1"/>
</dbReference>
<dbReference type="PANTHER" id="PTHR44688">
    <property type="entry name" value="DNA-BINDING TRANSCRIPTIONAL ACTIVATOR DEVR_DOSR"/>
    <property type="match status" value="1"/>
</dbReference>
<comment type="caution">
    <text evidence="4">Lacks conserved residue(s) required for the propagation of feature annotation.</text>
</comment>
<dbReference type="AlphaFoldDB" id="A0A4R5WC60"/>
<gene>
    <name evidence="6" type="ORF">EUA03_18045</name>
</gene>
<dbReference type="InterPro" id="IPR016032">
    <property type="entry name" value="Sig_transdc_resp-reg_C-effctor"/>
</dbReference>
<evidence type="ECO:0000259" key="5">
    <source>
        <dbReference type="PROSITE" id="PS50110"/>
    </source>
</evidence>
<dbReference type="InterPro" id="IPR000792">
    <property type="entry name" value="Tscrpt_reg_LuxR_C"/>
</dbReference>
<dbReference type="InterPro" id="IPR011006">
    <property type="entry name" value="CheY-like_superfamily"/>
</dbReference>
<dbReference type="PANTHER" id="PTHR44688:SF16">
    <property type="entry name" value="DNA-BINDING TRANSCRIPTIONAL ACTIVATOR DEVR_DOSR"/>
    <property type="match status" value="1"/>
</dbReference>
<name>A0A4R5WC60_MYCMU</name>
<dbReference type="SUPFAM" id="SSF46894">
    <property type="entry name" value="C-terminal effector domain of the bipartite response regulators"/>
    <property type="match status" value="1"/>
</dbReference>
<reference evidence="6 7" key="1">
    <citation type="submission" date="2019-01" db="EMBL/GenBank/DDBJ databases">
        <title>High-quality-draft genome sequences of five non-tuberculosis mycobacteriaceae isolated from a nosocomial environment.</title>
        <authorList>
            <person name="Tiago I."/>
            <person name="Alarico S."/>
            <person name="Pereira S.G."/>
            <person name="Coelho C."/>
            <person name="Maranha A."/>
            <person name="Empadinhas N."/>
        </authorList>
    </citation>
    <scope>NUCLEOTIDE SEQUENCE [LARGE SCALE GENOMIC DNA]</scope>
    <source>
        <strain evidence="6 7">24AIII</strain>
    </source>
</reference>
<dbReference type="Pfam" id="PF00196">
    <property type="entry name" value="GerE"/>
    <property type="match status" value="1"/>
</dbReference>
<dbReference type="GO" id="GO:0000160">
    <property type="term" value="P:phosphorelay signal transduction system"/>
    <property type="evidence" value="ECO:0007669"/>
    <property type="project" value="InterPro"/>
</dbReference>
<accession>A0A4R5WC60</accession>
<evidence type="ECO:0000256" key="4">
    <source>
        <dbReference type="PROSITE-ProRule" id="PRU00169"/>
    </source>
</evidence>
<dbReference type="Gene3D" id="1.10.10.10">
    <property type="entry name" value="Winged helix-like DNA-binding domain superfamily/Winged helix DNA-binding domain"/>
    <property type="match status" value="1"/>
</dbReference>
<dbReference type="PROSITE" id="PS50110">
    <property type="entry name" value="RESPONSE_REGULATORY"/>
    <property type="match status" value="1"/>
</dbReference>
<keyword evidence="1" id="KW-0805">Transcription regulation</keyword>
<comment type="caution">
    <text evidence="6">The sequence shown here is derived from an EMBL/GenBank/DDBJ whole genome shotgun (WGS) entry which is preliminary data.</text>
</comment>
<dbReference type="GO" id="GO:0003677">
    <property type="term" value="F:DNA binding"/>
    <property type="evidence" value="ECO:0007669"/>
    <property type="project" value="UniProtKB-KW"/>
</dbReference>
<evidence type="ECO:0000256" key="3">
    <source>
        <dbReference type="ARBA" id="ARBA00023163"/>
    </source>
</evidence>
<evidence type="ECO:0000256" key="2">
    <source>
        <dbReference type="ARBA" id="ARBA00023125"/>
    </source>
</evidence>
<dbReference type="Gene3D" id="3.40.50.2300">
    <property type="match status" value="1"/>
</dbReference>
<dbReference type="SMART" id="SM00421">
    <property type="entry name" value="HTH_LUXR"/>
    <property type="match status" value="1"/>
</dbReference>
<evidence type="ECO:0000313" key="6">
    <source>
        <dbReference type="EMBL" id="TDK87115.1"/>
    </source>
</evidence>
<evidence type="ECO:0000256" key="1">
    <source>
        <dbReference type="ARBA" id="ARBA00023015"/>
    </source>
</evidence>
<protein>
    <submittedName>
        <fullName evidence="6">Response regulator transcription factor</fullName>
    </submittedName>
</protein>
<evidence type="ECO:0000313" key="7">
    <source>
        <dbReference type="Proteomes" id="UP000294929"/>
    </source>
</evidence>
<dbReference type="InterPro" id="IPR036388">
    <property type="entry name" value="WH-like_DNA-bd_sf"/>
</dbReference>
<dbReference type="InterPro" id="IPR001789">
    <property type="entry name" value="Sig_transdc_resp-reg_receiver"/>
</dbReference>
<dbReference type="EMBL" id="SDLO01000015">
    <property type="protein sequence ID" value="TDK87115.1"/>
    <property type="molecule type" value="Genomic_DNA"/>
</dbReference>
<keyword evidence="3" id="KW-0804">Transcription</keyword>
<organism evidence="6 7">
    <name type="scientific">Mycolicibacterium mucogenicum</name>
    <name type="common">Mycobacterium mucogenicum</name>
    <dbReference type="NCBI Taxonomy" id="56689"/>
    <lineage>
        <taxon>Bacteria</taxon>
        <taxon>Bacillati</taxon>
        <taxon>Actinomycetota</taxon>
        <taxon>Actinomycetes</taxon>
        <taxon>Mycobacteriales</taxon>
        <taxon>Mycobacteriaceae</taxon>
        <taxon>Mycolicibacterium</taxon>
    </lineage>
</organism>
<dbReference type="GO" id="GO:0006355">
    <property type="term" value="P:regulation of DNA-templated transcription"/>
    <property type="evidence" value="ECO:0007669"/>
    <property type="project" value="InterPro"/>
</dbReference>
<sequence>MRSRNRGRRGWDPDVEERRPMRIDPFAGCRVSRVAVVDSYEVVHAGIATWLRDDHALGSSTTAYYVDTGEFLRRHPLPPDDAHVVVLGLAADDANSLAAVRDLTNRGYHVVVYSHLTDRDVIRTAIDSGARTYLFQTAGREHLLKAIRAAVTPFPYVGPNVAAALDDRNFCLRPVLAPREQEVLLAWFRTDSKELVAQQLFLAPSTVRTHLQRIRAKYIAAGRPAGTKAALVARAIQDRIISIDDL</sequence>
<feature type="domain" description="Response regulatory" evidence="5">
    <location>
        <begin position="33"/>
        <end position="151"/>
    </location>
</feature>
<proteinExistence type="predicted"/>
<keyword evidence="2" id="KW-0238">DNA-binding</keyword>
<dbReference type="Proteomes" id="UP000294929">
    <property type="component" value="Unassembled WGS sequence"/>
</dbReference>